<accession>A0ACB9DWW3</accession>
<proteinExistence type="predicted"/>
<dbReference type="Proteomes" id="UP001055811">
    <property type="component" value="Linkage Group LG04"/>
</dbReference>
<reference evidence="2" key="1">
    <citation type="journal article" date="2022" name="Mol. Ecol. Resour.">
        <title>The genomes of chicory, endive, great burdock and yacon provide insights into Asteraceae palaeo-polyploidization history and plant inulin production.</title>
        <authorList>
            <person name="Fan W."/>
            <person name="Wang S."/>
            <person name="Wang H."/>
            <person name="Wang A."/>
            <person name="Jiang F."/>
            <person name="Liu H."/>
            <person name="Zhao H."/>
            <person name="Xu D."/>
            <person name="Zhang Y."/>
        </authorList>
    </citation>
    <scope>NUCLEOTIDE SEQUENCE [LARGE SCALE GENOMIC DNA]</scope>
    <source>
        <strain evidence="2">cv. Punajuju</strain>
    </source>
</reference>
<protein>
    <submittedName>
        <fullName evidence="1">Uncharacterized protein</fullName>
    </submittedName>
</protein>
<reference evidence="1 2" key="2">
    <citation type="journal article" date="2022" name="Mol. Ecol. Resour.">
        <title>The genomes of chicory, endive, great burdock and yacon provide insights into Asteraceae paleo-polyploidization history and plant inulin production.</title>
        <authorList>
            <person name="Fan W."/>
            <person name="Wang S."/>
            <person name="Wang H."/>
            <person name="Wang A."/>
            <person name="Jiang F."/>
            <person name="Liu H."/>
            <person name="Zhao H."/>
            <person name="Xu D."/>
            <person name="Zhang Y."/>
        </authorList>
    </citation>
    <scope>NUCLEOTIDE SEQUENCE [LARGE SCALE GENOMIC DNA]</scope>
    <source>
        <strain evidence="2">cv. Punajuju</strain>
        <tissue evidence="1">Leaves</tissue>
    </source>
</reference>
<evidence type="ECO:0000313" key="2">
    <source>
        <dbReference type="Proteomes" id="UP001055811"/>
    </source>
</evidence>
<sequence length="66" mass="7321">MVHDIDGLGKTTETTIKEMAHQDHLSTGDADFVFFVSSHILSTALFINHFEKFSRPNCSLLGHGFA</sequence>
<gene>
    <name evidence="1" type="ORF">L2E82_22175</name>
</gene>
<name>A0ACB9DWW3_CICIN</name>
<organism evidence="1 2">
    <name type="scientific">Cichorium intybus</name>
    <name type="common">Chicory</name>
    <dbReference type="NCBI Taxonomy" id="13427"/>
    <lineage>
        <taxon>Eukaryota</taxon>
        <taxon>Viridiplantae</taxon>
        <taxon>Streptophyta</taxon>
        <taxon>Embryophyta</taxon>
        <taxon>Tracheophyta</taxon>
        <taxon>Spermatophyta</taxon>
        <taxon>Magnoliopsida</taxon>
        <taxon>eudicotyledons</taxon>
        <taxon>Gunneridae</taxon>
        <taxon>Pentapetalae</taxon>
        <taxon>asterids</taxon>
        <taxon>campanulids</taxon>
        <taxon>Asterales</taxon>
        <taxon>Asteraceae</taxon>
        <taxon>Cichorioideae</taxon>
        <taxon>Cichorieae</taxon>
        <taxon>Cichoriinae</taxon>
        <taxon>Cichorium</taxon>
    </lineage>
</organism>
<evidence type="ECO:0000313" key="1">
    <source>
        <dbReference type="EMBL" id="KAI3751129.1"/>
    </source>
</evidence>
<keyword evidence="2" id="KW-1185">Reference proteome</keyword>
<dbReference type="EMBL" id="CM042012">
    <property type="protein sequence ID" value="KAI3751129.1"/>
    <property type="molecule type" value="Genomic_DNA"/>
</dbReference>
<comment type="caution">
    <text evidence="1">The sequence shown here is derived from an EMBL/GenBank/DDBJ whole genome shotgun (WGS) entry which is preliminary data.</text>
</comment>